<keyword evidence="2" id="KW-1185">Reference proteome</keyword>
<reference evidence="1 2" key="1">
    <citation type="journal article" date="2016" name="Antonie Van Leeuwenhoek">
        <title>Dongia soli sp. nov., isolated from soil from Dokdo, Korea.</title>
        <authorList>
            <person name="Kim D.U."/>
            <person name="Lee H."/>
            <person name="Kim H."/>
            <person name="Kim S.G."/>
            <person name="Ka J.O."/>
        </authorList>
    </citation>
    <scope>NUCLEOTIDE SEQUENCE [LARGE SCALE GENOMIC DNA]</scope>
    <source>
        <strain evidence="1 2">D78</strain>
    </source>
</reference>
<gene>
    <name evidence="1" type="ORF">SMD27_20515</name>
</gene>
<accession>A0ABU5EG78</accession>
<dbReference type="Proteomes" id="UP001279642">
    <property type="component" value="Unassembled WGS sequence"/>
</dbReference>
<dbReference type="Pfam" id="PF07310">
    <property type="entry name" value="PAS_5"/>
    <property type="match status" value="1"/>
</dbReference>
<evidence type="ECO:0000313" key="1">
    <source>
        <dbReference type="EMBL" id="MDY0885237.1"/>
    </source>
</evidence>
<protein>
    <submittedName>
        <fullName evidence="1">PAS domain-containing protein</fullName>
    </submittedName>
</protein>
<evidence type="ECO:0000313" key="2">
    <source>
        <dbReference type="Proteomes" id="UP001279642"/>
    </source>
</evidence>
<dbReference type="EMBL" id="JAXCLW010000008">
    <property type="protein sequence ID" value="MDY0885237.1"/>
    <property type="molecule type" value="Genomic_DNA"/>
</dbReference>
<dbReference type="RefSeq" id="WP_320510311.1">
    <property type="nucleotide sequence ID" value="NZ_JAXCLW010000008.1"/>
</dbReference>
<sequence>MQWAPKNICQLRDYWGSLAGDAVPERALFDPAQVKSILPYLMICEFEFAPFRVRFRLSGTSVDEMTGMNLTGRYLDEFATGTYAASIQEMLGYYEDASKTGRPRVWTYPWSGDNPGARVIWVALFPFQINGTLSQCVSIEDYGEFDGVKDAELRPETGADWAGLSKLI</sequence>
<name>A0ABU5EG78_9PROT</name>
<organism evidence="1 2">
    <name type="scientific">Dongia soli</name>
    <dbReference type="NCBI Taxonomy" id="600628"/>
    <lineage>
        <taxon>Bacteria</taxon>
        <taxon>Pseudomonadati</taxon>
        <taxon>Pseudomonadota</taxon>
        <taxon>Alphaproteobacteria</taxon>
        <taxon>Rhodospirillales</taxon>
        <taxon>Dongiaceae</taxon>
        <taxon>Dongia</taxon>
    </lineage>
</organism>
<dbReference type="InterPro" id="IPR009922">
    <property type="entry name" value="DUF1457"/>
</dbReference>
<proteinExistence type="predicted"/>
<comment type="caution">
    <text evidence="1">The sequence shown here is derived from an EMBL/GenBank/DDBJ whole genome shotgun (WGS) entry which is preliminary data.</text>
</comment>